<dbReference type="Pfam" id="PF01797">
    <property type="entry name" value="Y1_Tnp"/>
    <property type="match status" value="1"/>
</dbReference>
<sequence length="183" mass="21237">MARLPRILIAHQSHHVVQRGHRRQVVFDGPDDYRAYLRDLQTYRVALGVALHAWCLMPNHVHLLLTPGDDPRTVSMLMQRVAGRATRRWNARRDAGGSLWETRFRSRVIDSERYALECCRYIEMNPVRAGLTSSASDYPWTSYRARMGLACGERLDFHPLYLEMGADQAARRKAYGEWCRHAE</sequence>
<organism evidence="2 3">
    <name type="scientific">Achromobacter agilis</name>
    <dbReference type="NCBI Taxonomy" id="1353888"/>
    <lineage>
        <taxon>Bacteria</taxon>
        <taxon>Pseudomonadati</taxon>
        <taxon>Pseudomonadota</taxon>
        <taxon>Betaproteobacteria</taxon>
        <taxon>Burkholderiales</taxon>
        <taxon>Alcaligenaceae</taxon>
        <taxon>Achromobacter</taxon>
    </lineage>
</organism>
<reference evidence="2 3" key="1">
    <citation type="submission" date="2018-07" db="EMBL/GenBank/DDBJ databases">
        <authorList>
            <person name="Peeters C."/>
        </authorList>
    </citation>
    <scope>NUCLEOTIDE SEQUENCE [LARGE SCALE GENOMIC DNA]</scope>
    <source>
        <strain evidence="2 3">LMG 3411</strain>
    </source>
</reference>
<dbReference type="EMBL" id="UFQB01000008">
    <property type="protein sequence ID" value="SSW66013.1"/>
    <property type="molecule type" value="Genomic_DNA"/>
</dbReference>
<gene>
    <name evidence="2" type="ORF">AGI3411_02298</name>
</gene>
<evidence type="ECO:0000259" key="1">
    <source>
        <dbReference type="SMART" id="SM01321"/>
    </source>
</evidence>
<dbReference type="AlphaFoldDB" id="A0A446CDW9"/>
<dbReference type="NCBIfam" id="NF047646">
    <property type="entry name" value="REP_Tyr_transpos"/>
    <property type="match status" value="1"/>
</dbReference>
<proteinExistence type="predicted"/>
<dbReference type="GO" id="GO:0003677">
    <property type="term" value="F:DNA binding"/>
    <property type="evidence" value="ECO:0007669"/>
    <property type="project" value="InterPro"/>
</dbReference>
<dbReference type="InterPro" id="IPR036515">
    <property type="entry name" value="Transposase_17_sf"/>
</dbReference>
<dbReference type="SMART" id="SM01321">
    <property type="entry name" value="Y1_Tnp"/>
    <property type="match status" value="1"/>
</dbReference>
<dbReference type="RefSeq" id="WP_129527516.1">
    <property type="nucleotide sequence ID" value="NZ_UFQB01000008.1"/>
</dbReference>
<dbReference type="PANTHER" id="PTHR34322:SF2">
    <property type="entry name" value="TRANSPOSASE IS200-LIKE DOMAIN-CONTAINING PROTEIN"/>
    <property type="match status" value="1"/>
</dbReference>
<protein>
    <recommendedName>
        <fullName evidence="1">Transposase IS200-like domain-containing protein</fullName>
    </recommendedName>
</protein>
<keyword evidence="3" id="KW-1185">Reference proteome</keyword>
<dbReference type="PANTHER" id="PTHR34322">
    <property type="entry name" value="TRANSPOSASE, Y1_TNP DOMAIN-CONTAINING"/>
    <property type="match status" value="1"/>
</dbReference>
<evidence type="ECO:0000313" key="2">
    <source>
        <dbReference type="EMBL" id="SSW66013.1"/>
    </source>
</evidence>
<evidence type="ECO:0000313" key="3">
    <source>
        <dbReference type="Proteomes" id="UP000289184"/>
    </source>
</evidence>
<dbReference type="OrthoDB" id="9814067at2"/>
<dbReference type="SUPFAM" id="SSF143422">
    <property type="entry name" value="Transposase IS200-like"/>
    <property type="match status" value="1"/>
</dbReference>
<dbReference type="GO" id="GO:0004803">
    <property type="term" value="F:transposase activity"/>
    <property type="evidence" value="ECO:0007669"/>
    <property type="project" value="InterPro"/>
</dbReference>
<dbReference type="Proteomes" id="UP000289184">
    <property type="component" value="Unassembled WGS sequence"/>
</dbReference>
<dbReference type="InterPro" id="IPR002686">
    <property type="entry name" value="Transposase_17"/>
</dbReference>
<dbReference type="GO" id="GO:0006313">
    <property type="term" value="P:DNA transposition"/>
    <property type="evidence" value="ECO:0007669"/>
    <property type="project" value="InterPro"/>
</dbReference>
<feature type="domain" description="Transposase IS200-like" evidence="1">
    <location>
        <begin position="9"/>
        <end position="125"/>
    </location>
</feature>
<dbReference type="Gene3D" id="3.30.70.1290">
    <property type="entry name" value="Transposase IS200-like"/>
    <property type="match status" value="1"/>
</dbReference>
<name>A0A446CDW9_9BURK</name>
<accession>A0A446CDW9</accession>